<reference evidence="2 3" key="1">
    <citation type="submission" date="2014-10" db="EMBL/GenBank/DDBJ databases">
        <title>Kaistella jeonii genome.</title>
        <authorList>
            <person name="Clayton J.T."/>
            <person name="Newman J.D."/>
        </authorList>
    </citation>
    <scope>NUCLEOTIDE SEQUENCE [LARGE SCALE GENOMIC DNA]</scope>
    <source>
        <strain evidence="2 3">DSM 17048</strain>
    </source>
</reference>
<organism evidence="2 3">
    <name type="scientific">Kaistella jeonii</name>
    <dbReference type="NCBI Taxonomy" id="266749"/>
    <lineage>
        <taxon>Bacteria</taxon>
        <taxon>Pseudomonadati</taxon>
        <taxon>Bacteroidota</taxon>
        <taxon>Flavobacteriia</taxon>
        <taxon>Flavobacteriales</taxon>
        <taxon>Weeksellaceae</taxon>
        <taxon>Chryseobacterium group</taxon>
        <taxon>Kaistella</taxon>
    </lineage>
</organism>
<dbReference type="NCBIfam" id="TIGR03071">
    <property type="entry name" value="couple_hipA"/>
    <property type="match status" value="1"/>
</dbReference>
<sequence>MRVAKVLYKGQQAGILEQNNDGSFMFKYNEDWLQDSTKPPISLTLPKAQKEFSSKELFPFFYHLLPEGVNKKMVCRTYKIDESDPFGILLKTAKTDTVGAITIERI</sequence>
<feature type="domain" description="HipA N-terminal subdomain 1" evidence="1">
    <location>
        <begin position="5"/>
        <end position="103"/>
    </location>
</feature>
<name>A0A0C1CYR5_9FLAO</name>
<dbReference type="AlphaFoldDB" id="A0A0C1CYR5"/>
<dbReference type="InterPro" id="IPR017508">
    <property type="entry name" value="HipA_N1"/>
</dbReference>
<dbReference type="EMBL" id="JSYL01000002">
    <property type="protein sequence ID" value="KIA89571.1"/>
    <property type="molecule type" value="Genomic_DNA"/>
</dbReference>
<keyword evidence="3" id="KW-1185">Reference proteome</keyword>
<keyword evidence="2" id="KW-0418">Kinase</keyword>
<evidence type="ECO:0000259" key="1">
    <source>
        <dbReference type="Pfam" id="PF13657"/>
    </source>
</evidence>
<evidence type="ECO:0000313" key="2">
    <source>
        <dbReference type="EMBL" id="KIA89571.1"/>
    </source>
</evidence>
<proteinExistence type="predicted"/>
<comment type="caution">
    <text evidence="2">The sequence shown here is derived from an EMBL/GenBank/DDBJ whole genome shotgun (WGS) entry which is preliminary data.</text>
</comment>
<dbReference type="OrthoDB" id="196808at2"/>
<keyword evidence="2" id="KW-0808">Transferase</keyword>
<dbReference type="Proteomes" id="UP000031473">
    <property type="component" value="Unassembled WGS sequence"/>
</dbReference>
<dbReference type="Pfam" id="PF13657">
    <property type="entry name" value="Couple_hipA"/>
    <property type="match status" value="1"/>
</dbReference>
<protein>
    <submittedName>
        <fullName evidence="2">Phosphatidylinositol kinase</fullName>
    </submittedName>
</protein>
<dbReference type="STRING" id="266749.SAMN05421876_103352"/>
<evidence type="ECO:0000313" key="3">
    <source>
        <dbReference type="Proteomes" id="UP000031473"/>
    </source>
</evidence>
<dbReference type="GO" id="GO:0016301">
    <property type="term" value="F:kinase activity"/>
    <property type="evidence" value="ECO:0007669"/>
    <property type="project" value="UniProtKB-KW"/>
</dbReference>
<gene>
    <name evidence="2" type="ORF">OA86_02740</name>
</gene>
<dbReference type="RefSeq" id="WP_039348521.1">
    <property type="nucleotide sequence ID" value="NZ_FOLA01000003.1"/>
</dbReference>
<accession>A0A0C1CYR5</accession>